<dbReference type="InterPro" id="IPR016143">
    <property type="entry name" value="Citrate_synth-like_sm_a-sub"/>
</dbReference>
<evidence type="ECO:0000256" key="9">
    <source>
        <dbReference type="RuleBase" id="RU003370"/>
    </source>
</evidence>
<evidence type="ECO:0000256" key="5">
    <source>
        <dbReference type="ARBA" id="ARBA00049288"/>
    </source>
</evidence>
<dbReference type="PANTHER" id="PTHR42871">
    <property type="entry name" value="CITRATE SYNTHASE"/>
    <property type="match status" value="1"/>
</dbReference>
<evidence type="ECO:0000256" key="4">
    <source>
        <dbReference type="ARBA" id="ARBA00022679"/>
    </source>
</evidence>
<keyword evidence="11" id="KW-0012">Acyltransferase</keyword>
<dbReference type="Gene3D" id="1.10.230.10">
    <property type="entry name" value="Cytochrome P450-Terp, domain 2"/>
    <property type="match status" value="1"/>
</dbReference>
<dbReference type="GO" id="GO:0036440">
    <property type="term" value="F:citrate synthase activity"/>
    <property type="evidence" value="ECO:0007669"/>
    <property type="project" value="UniProtKB-EC"/>
</dbReference>
<dbReference type="InterPro" id="IPR002020">
    <property type="entry name" value="Citrate_synthase"/>
</dbReference>
<feature type="active site" evidence="8">
    <location>
        <position position="366"/>
    </location>
</feature>
<accession>A0A969W9A3</accession>
<dbReference type="InterPro" id="IPR019810">
    <property type="entry name" value="Citrate_synthase_AS"/>
</dbReference>
<feature type="active site" evidence="8">
    <location>
        <position position="308"/>
    </location>
</feature>
<evidence type="ECO:0000256" key="8">
    <source>
        <dbReference type="PIRSR" id="PIRSR001369-1"/>
    </source>
</evidence>
<comment type="catalytic activity">
    <reaction evidence="5 9">
        <text>oxaloacetate + acetyl-CoA + H2O = citrate + CoA + H(+)</text>
        <dbReference type="Rhea" id="RHEA:16845"/>
        <dbReference type="ChEBI" id="CHEBI:15377"/>
        <dbReference type="ChEBI" id="CHEBI:15378"/>
        <dbReference type="ChEBI" id="CHEBI:16452"/>
        <dbReference type="ChEBI" id="CHEBI:16947"/>
        <dbReference type="ChEBI" id="CHEBI:57287"/>
        <dbReference type="ChEBI" id="CHEBI:57288"/>
        <dbReference type="EC" id="2.3.3.16"/>
    </reaction>
</comment>
<dbReference type="PRINTS" id="PR00143">
    <property type="entry name" value="CITRTSNTHASE"/>
</dbReference>
<dbReference type="Gene3D" id="2.20.28.60">
    <property type="match status" value="1"/>
</dbReference>
<dbReference type="InterPro" id="IPR016142">
    <property type="entry name" value="Citrate_synth-like_lrg_a-sub"/>
</dbReference>
<dbReference type="Proteomes" id="UP000653472">
    <property type="component" value="Unassembled WGS sequence"/>
</dbReference>
<dbReference type="PROSITE" id="PS00480">
    <property type="entry name" value="CITRATE_SYNTHASE"/>
    <property type="match status" value="1"/>
</dbReference>
<dbReference type="InterPro" id="IPR024176">
    <property type="entry name" value="Citrate_synthase_bac-typ"/>
</dbReference>
<evidence type="ECO:0000313" key="11">
    <source>
        <dbReference type="EMBL" id="NKF21286.1"/>
    </source>
</evidence>
<evidence type="ECO:0000256" key="2">
    <source>
        <dbReference type="ARBA" id="ARBA00010566"/>
    </source>
</evidence>
<evidence type="ECO:0000256" key="3">
    <source>
        <dbReference type="ARBA" id="ARBA00022532"/>
    </source>
</evidence>
<dbReference type="NCBIfam" id="NF004126">
    <property type="entry name" value="PRK05614.1"/>
    <property type="match status" value="1"/>
</dbReference>
<dbReference type="SUPFAM" id="SSF48256">
    <property type="entry name" value="Citrate synthase"/>
    <property type="match status" value="1"/>
</dbReference>
<comment type="similarity">
    <text evidence="2 7 10">Belongs to the citrate synthase family.</text>
</comment>
<dbReference type="GO" id="GO:0005737">
    <property type="term" value="C:cytoplasm"/>
    <property type="evidence" value="ECO:0007669"/>
    <property type="project" value="InterPro"/>
</dbReference>
<evidence type="ECO:0000256" key="6">
    <source>
        <dbReference type="NCBIfam" id="TIGR01798"/>
    </source>
</evidence>
<dbReference type="FunFam" id="1.10.230.10:FF:000002">
    <property type="entry name" value="Citrate synthase"/>
    <property type="match status" value="1"/>
</dbReference>
<dbReference type="AlphaFoldDB" id="A0A969W9A3"/>
<dbReference type="Gene3D" id="1.10.580.10">
    <property type="entry name" value="Citrate Synthase, domain 1"/>
    <property type="match status" value="1"/>
</dbReference>
<dbReference type="RefSeq" id="WP_168146515.1">
    <property type="nucleotide sequence ID" value="NZ_JAAVXB010000001.1"/>
</dbReference>
<dbReference type="NCBIfam" id="TIGR01798">
    <property type="entry name" value="cit_synth_I"/>
    <property type="match status" value="1"/>
</dbReference>
<proteinExistence type="inferred from homology"/>
<dbReference type="GO" id="GO:0006099">
    <property type="term" value="P:tricarboxylic acid cycle"/>
    <property type="evidence" value="ECO:0007669"/>
    <property type="project" value="UniProtKB-UniRule"/>
</dbReference>
<organism evidence="11 12">
    <name type="scientific">Solimonas marina</name>
    <dbReference type="NCBI Taxonomy" id="2714601"/>
    <lineage>
        <taxon>Bacteria</taxon>
        <taxon>Pseudomonadati</taxon>
        <taxon>Pseudomonadota</taxon>
        <taxon>Gammaproteobacteria</taxon>
        <taxon>Nevskiales</taxon>
        <taxon>Nevskiaceae</taxon>
        <taxon>Solimonas</taxon>
    </lineage>
</organism>
<dbReference type="InterPro" id="IPR010953">
    <property type="entry name" value="Citrate_synthase_typ-I"/>
</dbReference>
<keyword evidence="3 9" id="KW-0816">Tricarboxylic acid cycle</keyword>
<evidence type="ECO:0000313" key="12">
    <source>
        <dbReference type="Proteomes" id="UP000653472"/>
    </source>
</evidence>
<dbReference type="PIRSF" id="PIRSF001369">
    <property type="entry name" value="Citrate_synth"/>
    <property type="match status" value="1"/>
</dbReference>
<name>A0A969W9A3_9GAMM</name>
<gene>
    <name evidence="11" type="ORF">G7Y82_03075</name>
</gene>
<keyword evidence="4 7" id="KW-0808">Transferase</keyword>
<dbReference type="InterPro" id="IPR036969">
    <property type="entry name" value="Citrate_synthase_sf"/>
</dbReference>
<comment type="caution">
    <text evidence="11">The sequence shown here is derived from an EMBL/GenBank/DDBJ whole genome shotgun (WGS) entry which is preliminary data.</text>
</comment>
<evidence type="ECO:0000256" key="1">
    <source>
        <dbReference type="ARBA" id="ARBA00004751"/>
    </source>
</evidence>
<comment type="pathway">
    <text evidence="1 9">Carbohydrate metabolism; tricarboxylic acid cycle; isocitrate from oxaloacetate: step 1/2.</text>
</comment>
<protein>
    <recommendedName>
        <fullName evidence="6 7">Citrate synthase</fullName>
    </recommendedName>
</protein>
<dbReference type="EMBL" id="JAAVXB010000001">
    <property type="protein sequence ID" value="NKF21286.1"/>
    <property type="molecule type" value="Genomic_DNA"/>
</dbReference>
<dbReference type="CDD" id="cd06114">
    <property type="entry name" value="EcCS_like"/>
    <property type="match status" value="1"/>
</dbReference>
<evidence type="ECO:0000256" key="7">
    <source>
        <dbReference type="PIRNR" id="PIRNR001369"/>
    </source>
</evidence>
<dbReference type="Pfam" id="PF00285">
    <property type="entry name" value="Citrate_synt"/>
    <property type="match status" value="1"/>
</dbReference>
<reference evidence="11" key="1">
    <citation type="submission" date="2020-03" db="EMBL/GenBank/DDBJ databases">
        <title>Solimonas marina sp. nov., isolated from deep seawater of the Pacific Ocean.</title>
        <authorList>
            <person name="Liu X."/>
            <person name="Lai Q."/>
            <person name="Sun F."/>
            <person name="Gai Y."/>
            <person name="Li G."/>
            <person name="Shao Z."/>
        </authorList>
    </citation>
    <scope>NUCLEOTIDE SEQUENCE</scope>
    <source>
        <strain evidence="11">C16B3</strain>
    </source>
</reference>
<keyword evidence="12" id="KW-1185">Reference proteome</keyword>
<sequence length="431" mass="47827">MSTPSFSLVNNANGEKIDLPPVSGTLGPVGLDVGKVYGKMDVFTYDPGFSSTCSTKSAITYIDGDQGVLLYRGYPVAQLAEQCSFIETAYLVLNGELPNAAQLQSFDQSIRRHTMINESLKMFFNGFRYDSHPMSMLTGVVGSLSAFYNDMDDHKDPRQQEIFAHRMIAKIPTIAAAAYKRYFGQPFMYPQNHLDYCSNLLHMMFSVPAEPYEVDPVAAKALDVLFILHADHEQNASTSTVRMAGSTGTNPYAAIASGIAALWGPAHGGANEAVLKMLSDIGDVSKVPEFLQKVKDKVAGVRLMGFGHRVYKNFDPRATIIREQCHKVLKHLGKENDPQLELALKLEEIALSDDYFKERKLYPNVDFYSGIIYKALGIPVNMFTPMFAVARTVGWVAHWIEMVSDPSLRIARPRQVYTGADVRDVAEIGKR</sequence>
<dbReference type="PANTHER" id="PTHR42871:SF1">
    <property type="entry name" value="CITRATE SYNTHASE"/>
    <property type="match status" value="1"/>
</dbReference>
<evidence type="ECO:0000256" key="10">
    <source>
        <dbReference type="RuleBase" id="RU003406"/>
    </source>
</evidence>